<dbReference type="CDD" id="cd01650">
    <property type="entry name" value="RT_nLTR_like"/>
    <property type="match status" value="1"/>
</dbReference>
<evidence type="ECO:0000313" key="3">
    <source>
        <dbReference type="Proteomes" id="UP001153954"/>
    </source>
</evidence>
<dbReference type="InterPro" id="IPR036691">
    <property type="entry name" value="Endo/exonu/phosph_ase_sf"/>
</dbReference>
<protein>
    <recommendedName>
        <fullName evidence="1">Reverse transcriptase domain-containing protein</fullName>
    </recommendedName>
</protein>
<dbReference type="Pfam" id="PF03372">
    <property type="entry name" value="Exo_endo_phos"/>
    <property type="match status" value="1"/>
</dbReference>
<keyword evidence="3" id="KW-1185">Reference proteome</keyword>
<dbReference type="PANTHER" id="PTHR33395:SF22">
    <property type="entry name" value="REVERSE TRANSCRIPTASE DOMAIN-CONTAINING PROTEIN"/>
    <property type="match status" value="1"/>
</dbReference>
<gene>
    <name evidence="2" type="ORF">EEDITHA_LOCUS4962</name>
</gene>
<proteinExistence type="predicted"/>
<name>A0AAU9TNU4_EUPED</name>
<reference evidence="2" key="1">
    <citation type="submission" date="2022-03" db="EMBL/GenBank/DDBJ databases">
        <authorList>
            <person name="Tunstrom K."/>
        </authorList>
    </citation>
    <scope>NUCLEOTIDE SEQUENCE</scope>
</reference>
<dbReference type="AlphaFoldDB" id="A0AAU9TNU4"/>
<dbReference type="Gene3D" id="3.60.10.10">
    <property type="entry name" value="Endonuclease/exonuclease/phosphatase"/>
    <property type="match status" value="1"/>
</dbReference>
<dbReference type="SUPFAM" id="SSF56219">
    <property type="entry name" value="DNase I-like"/>
    <property type="match status" value="1"/>
</dbReference>
<dbReference type="Pfam" id="PF00078">
    <property type="entry name" value="RVT_1"/>
    <property type="match status" value="1"/>
</dbReference>
<dbReference type="InterPro" id="IPR043502">
    <property type="entry name" value="DNA/RNA_pol_sf"/>
</dbReference>
<accession>A0AAU9TNU4</accession>
<dbReference type="EMBL" id="CAKOGL010000007">
    <property type="protein sequence ID" value="CAH2088840.1"/>
    <property type="molecule type" value="Genomic_DNA"/>
</dbReference>
<comment type="caution">
    <text evidence="2">The sequence shown here is derived from an EMBL/GenBank/DDBJ whole genome shotgun (WGS) entry which is preliminary data.</text>
</comment>
<dbReference type="GO" id="GO:0003824">
    <property type="term" value="F:catalytic activity"/>
    <property type="evidence" value="ECO:0007669"/>
    <property type="project" value="InterPro"/>
</dbReference>
<dbReference type="Proteomes" id="UP001153954">
    <property type="component" value="Unassembled WGS sequence"/>
</dbReference>
<feature type="domain" description="Reverse transcriptase" evidence="1">
    <location>
        <begin position="489"/>
        <end position="695"/>
    </location>
</feature>
<dbReference type="PANTHER" id="PTHR33395">
    <property type="entry name" value="TRANSCRIPTASE, PUTATIVE-RELATED-RELATED"/>
    <property type="match status" value="1"/>
</dbReference>
<evidence type="ECO:0000313" key="2">
    <source>
        <dbReference type="EMBL" id="CAH2088840.1"/>
    </source>
</evidence>
<evidence type="ECO:0000259" key="1">
    <source>
        <dbReference type="PROSITE" id="PS50878"/>
    </source>
</evidence>
<dbReference type="InterPro" id="IPR000477">
    <property type="entry name" value="RT_dom"/>
</dbReference>
<dbReference type="PROSITE" id="PS50878">
    <property type="entry name" value="RT_POL"/>
    <property type="match status" value="1"/>
</dbReference>
<dbReference type="GO" id="GO:0071897">
    <property type="term" value="P:DNA biosynthetic process"/>
    <property type="evidence" value="ECO:0007669"/>
    <property type="project" value="UniProtKB-ARBA"/>
</dbReference>
<dbReference type="InterPro" id="IPR005135">
    <property type="entry name" value="Endo/exonuclease/phosphatase"/>
</dbReference>
<dbReference type="SUPFAM" id="SSF56672">
    <property type="entry name" value="DNA/RNA polymerases"/>
    <property type="match status" value="1"/>
</dbReference>
<sequence>MLIYYQNVNRIRSKTGELFLSVLNSDHDIICLTETNLNDSVYDSEIFDSRYNVVRRDRCETSILKTDGGGVLIAIKKNINFIREVAWESDYEDLWITVLPDSPSIKTLHICLCYLPPDLPLDCIEKFYMNCQNNILSKSCDKEEYLCIGDFNVPNITWLNKNLCNYMTPDQYYSNKANLLVDLMSLCNLRQYNSIPNHNGKFLDLVLSTSTEIKVNGADPISRLDQHHPAFIIEINLAFTNLKYLKSNKRKRLNFFKSNFSDISLDIQRTNWYETLLVKDIDEMISLFYIKLNEIIAKHTPLTADDSYKYPIWFSHSLKRCMNDKLKYHQRFKRFENPRDYDTYSLLRKRCKDLMYNDYINFVTSTETSLNNNIRHFWRFVNSKKTVNSIPLTMKNGDKITSDKKEICELFSNYFNSIFDEPSNVPVLYIGPIKGSNTLSNIRITQVDILRKIAKLDPYKGAGPDGIPPILIKNCGKELCVPLLILFNASLQAGIFPSIWKTAHIVPIYKSGNKSCCENYRPISILSCLGKLFESLVYDALYHHIAPLISPEQHGFMKNKSTTSNLLEYKNYLCQAFAQRIQVDSIYTDFSKAFDRVCHSILCAKLENCGIHGNLLRWVESYLCRRSQLVAIKGFTSSPVIITSGVPQGSHLGPLFFIIFINDLVDRLSCPCLLYADDLKIFHTTMSLRYFTIAI</sequence>
<organism evidence="2 3">
    <name type="scientific">Euphydryas editha</name>
    <name type="common">Edith's checkerspot</name>
    <dbReference type="NCBI Taxonomy" id="104508"/>
    <lineage>
        <taxon>Eukaryota</taxon>
        <taxon>Metazoa</taxon>
        <taxon>Ecdysozoa</taxon>
        <taxon>Arthropoda</taxon>
        <taxon>Hexapoda</taxon>
        <taxon>Insecta</taxon>
        <taxon>Pterygota</taxon>
        <taxon>Neoptera</taxon>
        <taxon>Endopterygota</taxon>
        <taxon>Lepidoptera</taxon>
        <taxon>Glossata</taxon>
        <taxon>Ditrysia</taxon>
        <taxon>Papilionoidea</taxon>
        <taxon>Nymphalidae</taxon>
        <taxon>Nymphalinae</taxon>
        <taxon>Euphydryas</taxon>
    </lineage>
</organism>